<dbReference type="EMBL" id="OIVN01002124">
    <property type="protein sequence ID" value="SPD00837.1"/>
    <property type="molecule type" value="Genomic_DNA"/>
</dbReference>
<feature type="transmembrane region" description="Helical" evidence="1">
    <location>
        <begin position="122"/>
        <end position="146"/>
    </location>
</feature>
<keyword evidence="1" id="KW-0472">Membrane</keyword>
<proteinExistence type="predicted"/>
<evidence type="ECO:0000313" key="2">
    <source>
        <dbReference type="EMBL" id="SPD00837.1"/>
    </source>
</evidence>
<reference evidence="2" key="1">
    <citation type="submission" date="2018-02" db="EMBL/GenBank/DDBJ databases">
        <authorList>
            <person name="Cohen D.B."/>
            <person name="Kent A.D."/>
        </authorList>
    </citation>
    <scope>NUCLEOTIDE SEQUENCE</scope>
</reference>
<gene>
    <name evidence="2" type="ORF">FSB_LOCUS28719</name>
</gene>
<dbReference type="AlphaFoldDB" id="A0A2N9GE23"/>
<name>A0A2N9GE23_FAGSY</name>
<evidence type="ECO:0008006" key="3">
    <source>
        <dbReference type="Google" id="ProtNLM"/>
    </source>
</evidence>
<feature type="transmembrane region" description="Helical" evidence="1">
    <location>
        <begin position="88"/>
        <end position="110"/>
    </location>
</feature>
<organism evidence="2">
    <name type="scientific">Fagus sylvatica</name>
    <name type="common">Beechnut</name>
    <dbReference type="NCBI Taxonomy" id="28930"/>
    <lineage>
        <taxon>Eukaryota</taxon>
        <taxon>Viridiplantae</taxon>
        <taxon>Streptophyta</taxon>
        <taxon>Embryophyta</taxon>
        <taxon>Tracheophyta</taxon>
        <taxon>Spermatophyta</taxon>
        <taxon>Magnoliopsida</taxon>
        <taxon>eudicotyledons</taxon>
        <taxon>Gunneridae</taxon>
        <taxon>Pentapetalae</taxon>
        <taxon>rosids</taxon>
        <taxon>fabids</taxon>
        <taxon>Fagales</taxon>
        <taxon>Fagaceae</taxon>
        <taxon>Fagus</taxon>
    </lineage>
</organism>
<feature type="transmembrane region" description="Helical" evidence="1">
    <location>
        <begin position="58"/>
        <end position="81"/>
    </location>
</feature>
<evidence type="ECO:0000256" key="1">
    <source>
        <dbReference type="SAM" id="Phobius"/>
    </source>
</evidence>
<keyword evidence="1" id="KW-0812">Transmembrane</keyword>
<protein>
    <recommendedName>
        <fullName evidence="3">Transmembrane protein</fullName>
    </recommendedName>
</protein>
<keyword evidence="1" id="KW-1133">Transmembrane helix</keyword>
<sequence>MLAVVAVESRWSQWSRAVLDLSLSDSGEPRPRCFSLFVLFNDNIFNGKSGDPLDGCGAFGVDGCGLVVNLLWVLLGVWLTVGWGGLRWVYFTVVVVGFWSIRWCWVVVFGSPMGRDGLPGGLWWFFGWVAVVMVGRRCWVVGYGLGMMRTKWLIHRLRSP</sequence>
<accession>A0A2N9GE23</accession>